<dbReference type="GO" id="GO:0046983">
    <property type="term" value="F:protein dimerization activity"/>
    <property type="evidence" value="ECO:0007669"/>
    <property type="project" value="InterPro"/>
</dbReference>
<keyword evidence="4" id="KW-0808">Transferase</keyword>
<dbReference type="InterPro" id="IPR003594">
    <property type="entry name" value="HATPase_dom"/>
</dbReference>
<evidence type="ECO:0000256" key="10">
    <source>
        <dbReference type="SAM" id="Phobius"/>
    </source>
</evidence>
<evidence type="ECO:0000256" key="9">
    <source>
        <dbReference type="SAM" id="Coils"/>
    </source>
</evidence>
<evidence type="ECO:0000256" key="8">
    <source>
        <dbReference type="ARBA" id="ARBA00023012"/>
    </source>
</evidence>
<evidence type="ECO:0000256" key="4">
    <source>
        <dbReference type="ARBA" id="ARBA00022679"/>
    </source>
</evidence>
<dbReference type="Proteomes" id="UP000294543">
    <property type="component" value="Unassembled WGS sequence"/>
</dbReference>
<dbReference type="GO" id="GO:0005524">
    <property type="term" value="F:ATP binding"/>
    <property type="evidence" value="ECO:0007669"/>
    <property type="project" value="UniProtKB-KW"/>
</dbReference>
<dbReference type="InterPro" id="IPR050482">
    <property type="entry name" value="Sensor_HK_TwoCompSys"/>
</dbReference>
<dbReference type="GO" id="GO:0000155">
    <property type="term" value="F:phosphorelay sensor kinase activity"/>
    <property type="evidence" value="ECO:0007669"/>
    <property type="project" value="InterPro"/>
</dbReference>
<keyword evidence="5" id="KW-0547">Nucleotide-binding</keyword>
<dbReference type="Pfam" id="PF07730">
    <property type="entry name" value="HisKA_3"/>
    <property type="match status" value="1"/>
</dbReference>
<dbReference type="EMBL" id="SMKP01000004">
    <property type="protein sequence ID" value="TDD25744.1"/>
    <property type="molecule type" value="Genomic_DNA"/>
</dbReference>
<dbReference type="InterPro" id="IPR011712">
    <property type="entry name" value="Sig_transdc_His_kin_sub3_dim/P"/>
</dbReference>
<dbReference type="Gene3D" id="3.30.565.10">
    <property type="entry name" value="Histidine kinase-like ATPase, C-terminal domain"/>
    <property type="match status" value="1"/>
</dbReference>
<dbReference type="SUPFAM" id="SSF55874">
    <property type="entry name" value="ATPase domain of HSP90 chaperone/DNA topoisomerase II/histidine kinase"/>
    <property type="match status" value="1"/>
</dbReference>
<proteinExistence type="predicted"/>
<dbReference type="OrthoDB" id="227596at2"/>
<dbReference type="Pfam" id="PF02518">
    <property type="entry name" value="HATPase_c"/>
    <property type="match status" value="1"/>
</dbReference>
<dbReference type="InterPro" id="IPR036890">
    <property type="entry name" value="HATPase_C_sf"/>
</dbReference>
<keyword evidence="13" id="KW-1185">Reference proteome</keyword>
<keyword evidence="7" id="KW-0067">ATP-binding</keyword>
<evidence type="ECO:0000256" key="3">
    <source>
        <dbReference type="ARBA" id="ARBA00022553"/>
    </source>
</evidence>
<evidence type="ECO:0000256" key="1">
    <source>
        <dbReference type="ARBA" id="ARBA00000085"/>
    </source>
</evidence>
<feature type="transmembrane region" description="Helical" evidence="10">
    <location>
        <begin position="97"/>
        <end position="115"/>
    </location>
</feature>
<evidence type="ECO:0000256" key="2">
    <source>
        <dbReference type="ARBA" id="ARBA00012438"/>
    </source>
</evidence>
<feature type="coiled-coil region" evidence="9">
    <location>
        <begin position="160"/>
        <end position="195"/>
    </location>
</feature>
<feature type="transmembrane region" description="Helical" evidence="10">
    <location>
        <begin position="69"/>
        <end position="91"/>
    </location>
</feature>
<dbReference type="PANTHER" id="PTHR24421">
    <property type="entry name" value="NITRATE/NITRITE SENSOR PROTEIN NARX-RELATED"/>
    <property type="match status" value="1"/>
</dbReference>
<dbReference type="CDD" id="cd16917">
    <property type="entry name" value="HATPase_UhpB-NarQ-NarX-like"/>
    <property type="match status" value="1"/>
</dbReference>
<evidence type="ECO:0000313" key="13">
    <source>
        <dbReference type="Proteomes" id="UP000294543"/>
    </source>
</evidence>
<accession>A0A4R4X5Y4</accession>
<keyword evidence="10" id="KW-1133">Transmembrane helix</keyword>
<evidence type="ECO:0000256" key="6">
    <source>
        <dbReference type="ARBA" id="ARBA00022777"/>
    </source>
</evidence>
<reference evidence="12 13" key="1">
    <citation type="submission" date="2019-03" db="EMBL/GenBank/DDBJ databases">
        <title>Draft genome sequences of novel Actinobacteria.</title>
        <authorList>
            <person name="Sahin N."/>
            <person name="Ay H."/>
            <person name="Saygin H."/>
        </authorList>
    </citation>
    <scope>NUCLEOTIDE SEQUENCE [LARGE SCALE GENOMIC DNA]</scope>
    <source>
        <strain evidence="12 13">KC712</strain>
    </source>
</reference>
<gene>
    <name evidence="12" type="ORF">E1294_02175</name>
</gene>
<evidence type="ECO:0000313" key="12">
    <source>
        <dbReference type="EMBL" id="TDD25744.1"/>
    </source>
</evidence>
<comment type="caution">
    <text evidence="12">The sequence shown here is derived from an EMBL/GenBank/DDBJ whole genome shotgun (WGS) entry which is preliminary data.</text>
</comment>
<keyword evidence="10" id="KW-0812">Transmembrane</keyword>
<evidence type="ECO:0000256" key="5">
    <source>
        <dbReference type="ARBA" id="ARBA00022741"/>
    </source>
</evidence>
<name>A0A4R4X5Y4_9ACTN</name>
<feature type="transmembrane region" description="Helical" evidence="10">
    <location>
        <begin position="16"/>
        <end position="36"/>
    </location>
</feature>
<keyword evidence="8" id="KW-0902">Two-component regulatory system</keyword>
<evidence type="ECO:0000256" key="7">
    <source>
        <dbReference type="ARBA" id="ARBA00022840"/>
    </source>
</evidence>
<organism evidence="12 13">
    <name type="scientific">Nonomuraea diastatica</name>
    <dbReference type="NCBI Taxonomy" id="1848329"/>
    <lineage>
        <taxon>Bacteria</taxon>
        <taxon>Bacillati</taxon>
        <taxon>Actinomycetota</taxon>
        <taxon>Actinomycetes</taxon>
        <taxon>Streptosporangiales</taxon>
        <taxon>Streptosporangiaceae</taxon>
        <taxon>Nonomuraea</taxon>
    </lineage>
</organism>
<feature type="transmembrane region" description="Helical" evidence="10">
    <location>
        <begin position="144"/>
        <end position="163"/>
    </location>
</feature>
<keyword evidence="10" id="KW-0472">Membrane</keyword>
<comment type="catalytic activity">
    <reaction evidence="1">
        <text>ATP + protein L-histidine = ADP + protein N-phospho-L-histidine.</text>
        <dbReference type="EC" id="2.7.13.3"/>
    </reaction>
</comment>
<protein>
    <recommendedName>
        <fullName evidence="2">histidine kinase</fullName>
        <ecNumber evidence="2">2.7.13.3</ecNumber>
    </recommendedName>
</protein>
<dbReference type="RefSeq" id="WP_132503927.1">
    <property type="nucleotide sequence ID" value="NZ_SMKP01000004.1"/>
</dbReference>
<dbReference type="SMART" id="SM00387">
    <property type="entry name" value="HATPase_c"/>
    <property type="match status" value="1"/>
</dbReference>
<dbReference type="EC" id="2.7.13.3" evidence="2"/>
<dbReference type="AlphaFoldDB" id="A0A4R4X5Y4"/>
<sequence length="410" mass="42477">MTGTTSRPSDARRAQAFLVVVMTAFALLDLAIHHSVQRTSGPLGPAAGLVLSLLADACLPFLVRFPRAVAVVACAATALAAVGDTLAPGSFTPLNPVTPVTAPLCTPVIVWFVVHGLPRRQAVAYVAVLALGATRLWTPEWETAYAGVVATVLPGVLGLYARARRELVRSLRERAESTERERRLLAERARAAERQRLAGEMHDIVTHHVTEIVLAAGALKMSAADHGVQAAAEHIRDAGSRTLTELRDLIGILRRGHAHEPDEPSRVTLDPSGLDTLAGSATATGNPVTLRVTGTPEAVTPAIARGAYRVVQEALTNARKHAPGAAVEVGLVHERGTLTVTVANAAPPAAPAPGGSGLAASGSGLGLDGLRRRIILLGGHFAAAPASDGGFRVSATLPASVPTDDSLDVT</sequence>
<feature type="transmembrane region" description="Helical" evidence="10">
    <location>
        <begin position="42"/>
        <end position="62"/>
    </location>
</feature>
<feature type="transmembrane region" description="Helical" evidence="10">
    <location>
        <begin position="122"/>
        <end position="138"/>
    </location>
</feature>
<dbReference type="PANTHER" id="PTHR24421:SF10">
    <property type="entry name" value="NITRATE_NITRITE SENSOR PROTEIN NARQ"/>
    <property type="match status" value="1"/>
</dbReference>
<keyword evidence="9" id="KW-0175">Coiled coil</keyword>
<dbReference type="GO" id="GO:0016020">
    <property type="term" value="C:membrane"/>
    <property type="evidence" value="ECO:0007669"/>
    <property type="project" value="InterPro"/>
</dbReference>
<keyword evidence="3" id="KW-0597">Phosphoprotein</keyword>
<keyword evidence="6 12" id="KW-0418">Kinase</keyword>
<dbReference type="Gene3D" id="1.20.5.1930">
    <property type="match status" value="1"/>
</dbReference>
<feature type="domain" description="Histidine kinase/HSP90-like ATPase" evidence="11">
    <location>
        <begin position="302"/>
        <end position="401"/>
    </location>
</feature>
<evidence type="ECO:0000259" key="11">
    <source>
        <dbReference type="SMART" id="SM00387"/>
    </source>
</evidence>